<dbReference type="EMBL" id="JARPRR010000027">
    <property type="protein sequence ID" value="MDG0955683.1"/>
    <property type="molecule type" value="Genomic_DNA"/>
</dbReference>
<sequence>MSIIDIKKDVIDYTKWNASTYHNANPDTFCEEKIYDFSVYNLKVEPTVAAIHVKPTLRVSTFKTIENQTSQSQFKEVSFTENVKNTYTTYTKEGFLLQNSITKIHSFPISLTFDIYTVKPKINVHVPGEYHYSSLDPITMTRERLWELTSVISIPPKTKVTATLMVYKGTFIVPIRLHATIRGTYAYNGRYYTNSVQYADWFQKKHIAFHTASSLFFDRDQWSAYKTMYASASKDDDSLHINGSGINKVTCCLYAIIHFEEKSLFIIKW</sequence>
<dbReference type="Proteomes" id="UP001216801">
    <property type="component" value="Unassembled WGS sequence"/>
</dbReference>
<dbReference type="Gene3D" id="2.170.15.10">
    <property type="entry name" value="Proaerolysin, chain A, domain 3"/>
    <property type="match status" value="1"/>
</dbReference>
<comment type="caution">
    <text evidence="1">The sequence shown here is derived from an EMBL/GenBank/DDBJ whole genome shotgun (WGS) entry which is preliminary data.</text>
</comment>
<protein>
    <submittedName>
        <fullName evidence="1">ETX/MTX2 family pore-forming toxin</fullName>
    </submittedName>
</protein>
<dbReference type="RefSeq" id="WP_277617106.1">
    <property type="nucleotide sequence ID" value="NZ_JARPRP010000029.1"/>
</dbReference>
<dbReference type="Pfam" id="PF03318">
    <property type="entry name" value="ETX_MTX2"/>
    <property type="match status" value="1"/>
</dbReference>
<dbReference type="CDD" id="cd20226">
    <property type="entry name" value="PFM_Cry51Aa-like"/>
    <property type="match status" value="1"/>
</dbReference>
<dbReference type="InterPro" id="IPR011218">
    <property type="entry name" value="Insecticidal_delta_endotoxin"/>
</dbReference>
<reference evidence="1" key="1">
    <citation type="submission" date="2023-03" db="EMBL/GenBank/DDBJ databases">
        <title>Genetic diversity of Bacillus cereus sensu lato isolates from Slovenia.</title>
        <authorList>
            <person name="Abdelli M."/>
        </authorList>
    </citation>
    <scope>NUCLEOTIDE SEQUENCE</scope>
    <source>
        <strain evidence="1">SIBC39</strain>
    </source>
</reference>
<name>A0AAJ1NNJ1_9BACI</name>
<dbReference type="InterPro" id="IPR004991">
    <property type="entry name" value="Aerolysin-like"/>
</dbReference>
<proteinExistence type="predicted"/>
<gene>
    <name evidence="1" type="ORF">P6U19_24195</name>
</gene>
<organism evidence="1 2">
    <name type="scientific">Bacillus paranthracis</name>
    <dbReference type="NCBI Taxonomy" id="2026186"/>
    <lineage>
        <taxon>Bacteria</taxon>
        <taxon>Bacillati</taxon>
        <taxon>Bacillota</taxon>
        <taxon>Bacilli</taxon>
        <taxon>Bacillales</taxon>
        <taxon>Bacillaceae</taxon>
        <taxon>Bacillus</taxon>
        <taxon>Bacillus cereus group</taxon>
    </lineage>
</organism>
<dbReference type="SUPFAM" id="SSF56973">
    <property type="entry name" value="Aerolisin/ETX pore-forming domain"/>
    <property type="match status" value="1"/>
</dbReference>
<accession>A0AAJ1NNJ1</accession>
<dbReference type="AlphaFoldDB" id="A0AAJ1NNJ1"/>
<dbReference type="PIRSF" id="PIRSF026584">
    <property type="entry name" value="Delta_tox"/>
    <property type="match status" value="1"/>
</dbReference>
<evidence type="ECO:0000313" key="2">
    <source>
        <dbReference type="Proteomes" id="UP001216801"/>
    </source>
</evidence>
<evidence type="ECO:0000313" key="1">
    <source>
        <dbReference type="EMBL" id="MDG0955683.1"/>
    </source>
</evidence>